<dbReference type="KEGG" id="gom:D7316_02011"/>
<evidence type="ECO:0000256" key="3">
    <source>
        <dbReference type="ARBA" id="ARBA00023163"/>
    </source>
</evidence>
<dbReference type="Proteomes" id="UP000271469">
    <property type="component" value="Chromosome"/>
</dbReference>
<feature type="DNA-binding region" description="H-T-H motif" evidence="4">
    <location>
        <begin position="37"/>
        <end position="56"/>
    </location>
</feature>
<dbReference type="InterPro" id="IPR001647">
    <property type="entry name" value="HTH_TetR"/>
</dbReference>
<keyword evidence="1" id="KW-0805">Transcription regulation</keyword>
<dbReference type="RefSeq" id="WP_005199151.1">
    <property type="nucleotide sequence ID" value="NZ_CP033972.1"/>
</dbReference>
<dbReference type="PROSITE" id="PS50977">
    <property type="entry name" value="HTH_TETR_2"/>
    <property type="match status" value="1"/>
</dbReference>
<dbReference type="Gene3D" id="1.10.10.60">
    <property type="entry name" value="Homeodomain-like"/>
    <property type="match status" value="1"/>
</dbReference>
<dbReference type="SUPFAM" id="SSF48498">
    <property type="entry name" value="Tetracyclin repressor-like, C-terminal domain"/>
    <property type="match status" value="1"/>
</dbReference>
<dbReference type="PRINTS" id="PR00455">
    <property type="entry name" value="HTHTETR"/>
</dbReference>
<keyword evidence="3" id="KW-0804">Transcription</keyword>
<dbReference type="SUPFAM" id="SSF46689">
    <property type="entry name" value="Homeodomain-like"/>
    <property type="match status" value="1"/>
</dbReference>
<evidence type="ECO:0000256" key="4">
    <source>
        <dbReference type="PROSITE-ProRule" id="PRU00335"/>
    </source>
</evidence>
<dbReference type="Pfam" id="PF16859">
    <property type="entry name" value="TetR_C_11"/>
    <property type="match status" value="1"/>
</dbReference>
<reference evidence="6 7" key="1">
    <citation type="submission" date="2018-11" db="EMBL/GenBank/DDBJ databases">
        <title>Gordonia insulae sp. nov., isolated from an island soil.</title>
        <authorList>
            <person name="Kim Y.S."/>
            <person name="Kim S.B."/>
        </authorList>
    </citation>
    <scope>NUCLEOTIDE SEQUENCE [LARGE SCALE GENOMIC DNA]</scope>
    <source>
        <strain evidence="6 7">MMS17-SY073</strain>
    </source>
</reference>
<sequence length="206" mass="22319">MTAVDNTQGRPRDPEVTRRITEAALLEYSRTGWAAFTMDGVARRAGVGKAALYRRWKSKEGLLVDALEARSQPVTETVDQGDFRSDTIALAAELMCHFLDPAGWATLRIAVDAADNTAPLAQFYERIVLAHREAVARFFERNVARGALSPGASAAALAECLFGAVFMHVLAMAPADRTAARDSAIEHVTPLVDLLLNGVSTEHARD</sequence>
<dbReference type="InterPro" id="IPR036271">
    <property type="entry name" value="Tet_transcr_reg_TetR-rel_C_sf"/>
</dbReference>
<keyword evidence="7" id="KW-1185">Reference proteome</keyword>
<keyword evidence="2 4" id="KW-0238">DNA-binding</keyword>
<proteinExistence type="predicted"/>
<dbReference type="PANTHER" id="PTHR30055">
    <property type="entry name" value="HTH-TYPE TRANSCRIPTIONAL REGULATOR RUTR"/>
    <property type="match status" value="1"/>
</dbReference>
<dbReference type="AlphaFoldDB" id="A0A3G8JLF2"/>
<dbReference type="EMBL" id="CP033972">
    <property type="protein sequence ID" value="AZG45415.1"/>
    <property type="molecule type" value="Genomic_DNA"/>
</dbReference>
<dbReference type="Gene3D" id="1.10.357.10">
    <property type="entry name" value="Tetracycline Repressor, domain 2"/>
    <property type="match status" value="1"/>
</dbReference>
<protein>
    <submittedName>
        <fullName evidence="6">Putative HTH-type transcriptional regulator</fullName>
    </submittedName>
</protein>
<dbReference type="OrthoDB" id="9796019at2"/>
<dbReference type="PANTHER" id="PTHR30055:SF148">
    <property type="entry name" value="TETR-FAMILY TRANSCRIPTIONAL REGULATOR"/>
    <property type="match status" value="1"/>
</dbReference>
<dbReference type="Pfam" id="PF00440">
    <property type="entry name" value="TetR_N"/>
    <property type="match status" value="1"/>
</dbReference>
<evidence type="ECO:0000256" key="1">
    <source>
        <dbReference type="ARBA" id="ARBA00023015"/>
    </source>
</evidence>
<dbReference type="InterPro" id="IPR011075">
    <property type="entry name" value="TetR_C"/>
</dbReference>
<dbReference type="GO" id="GO:0000976">
    <property type="term" value="F:transcription cis-regulatory region binding"/>
    <property type="evidence" value="ECO:0007669"/>
    <property type="project" value="TreeGrafter"/>
</dbReference>
<organism evidence="6 7">
    <name type="scientific">Gordonia insulae</name>
    <dbReference type="NCBI Taxonomy" id="2420509"/>
    <lineage>
        <taxon>Bacteria</taxon>
        <taxon>Bacillati</taxon>
        <taxon>Actinomycetota</taxon>
        <taxon>Actinomycetes</taxon>
        <taxon>Mycobacteriales</taxon>
        <taxon>Gordoniaceae</taxon>
        <taxon>Gordonia</taxon>
    </lineage>
</organism>
<evidence type="ECO:0000313" key="7">
    <source>
        <dbReference type="Proteomes" id="UP000271469"/>
    </source>
</evidence>
<evidence type="ECO:0000259" key="5">
    <source>
        <dbReference type="PROSITE" id="PS50977"/>
    </source>
</evidence>
<dbReference type="GO" id="GO:0003700">
    <property type="term" value="F:DNA-binding transcription factor activity"/>
    <property type="evidence" value="ECO:0007669"/>
    <property type="project" value="TreeGrafter"/>
</dbReference>
<evidence type="ECO:0000256" key="2">
    <source>
        <dbReference type="ARBA" id="ARBA00023125"/>
    </source>
</evidence>
<evidence type="ECO:0000313" key="6">
    <source>
        <dbReference type="EMBL" id="AZG45415.1"/>
    </source>
</evidence>
<feature type="domain" description="HTH tetR-type" evidence="5">
    <location>
        <begin position="14"/>
        <end position="74"/>
    </location>
</feature>
<gene>
    <name evidence="6" type="ORF">D7316_02011</name>
</gene>
<name>A0A3G8JLF2_9ACTN</name>
<dbReference type="InterPro" id="IPR050109">
    <property type="entry name" value="HTH-type_TetR-like_transc_reg"/>
</dbReference>
<dbReference type="InterPro" id="IPR009057">
    <property type="entry name" value="Homeodomain-like_sf"/>
</dbReference>
<accession>A0A3G8JLF2</accession>